<dbReference type="AlphaFoldDB" id="A0A9X2E0N8"/>
<feature type="transmembrane region" description="Helical" evidence="1">
    <location>
        <begin position="59"/>
        <end position="83"/>
    </location>
</feature>
<accession>A0A9X2E0N8</accession>
<comment type="caution">
    <text evidence="2">The sequence shown here is derived from an EMBL/GenBank/DDBJ whole genome shotgun (WGS) entry which is preliminary data.</text>
</comment>
<organism evidence="2 3">
    <name type="scientific">Rathayibacter rubneri</name>
    <dbReference type="NCBI Taxonomy" id="2950106"/>
    <lineage>
        <taxon>Bacteria</taxon>
        <taxon>Bacillati</taxon>
        <taxon>Actinomycetota</taxon>
        <taxon>Actinomycetes</taxon>
        <taxon>Micrococcales</taxon>
        <taxon>Microbacteriaceae</taxon>
        <taxon>Rathayibacter</taxon>
    </lineage>
</organism>
<feature type="non-terminal residue" evidence="2">
    <location>
        <position position="176"/>
    </location>
</feature>
<keyword evidence="3" id="KW-1185">Reference proteome</keyword>
<protein>
    <submittedName>
        <fullName evidence="2">Uncharacterized protein</fullName>
    </submittedName>
</protein>
<keyword evidence="1" id="KW-0812">Transmembrane</keyword>
<feature type="transmembrane region" description="Helical" evidence="1">
    <location>
        <begin position="6"/>
        <end position="27"/>
    </location>
</feature>
<evidence type="ECO:0000256" key="1">
    <source>
        <dbReference type="SAM" id="Phobius"/>
    </source>
</evidence>
<proteinExistence type="predicted"/>
<sequence length="176" mass="18465">MILAVVIACEIGFWVVIALGLLARYALRWRRTGAALLALTPVVDLVLLTATALDLRSGATASFAHSLAALYLGFSIAYGHALVRAADVRFAHRFAQGPAPRKLVGAAHAVSCWKDVGRTALAAAIAAGAVLLLRWIADDPARTEALHGVLPVLLLVVAIELITAVGYTVWPGRGPS</sequence>
<gene>
    <name evidence="2" type="ORF">NB037_18795</name>
</gene>
<feature type="transmembrane region" description="Helical" evidence="1">
    <location>
        <begin position="34"/>
        <end position="53"/>
    </location>
</feature>
<feature type="transmembrane region" description="Helical" evidence="1">
    <location>
        <begin position="149"/>
        <end position="170"/>
    </location>
</feature>
<dbReference type="Proteomes" id="UP001155240">
    <property type="component" value="Unassembled WGS sequence"/>
</dbReference>
<keyword evidence="1" id="KW-0472">Membrane</keyword>
<evidence type="ECO:0000313" key="2">
    <source>
        <dbReference type="EMBL" id="MCM6764467.1"/>
    </source>
</evidence>
<dbReference type="RefSeq" id="WP_251948472.1">
    <property type="nucleotide sequence ID" value="NZ_JAMRYM010000164.1"/>
</dbReference>
<feature type="transmembrane region" description="Helical" evidence="1">
    <location>
        <begin position="120"/>
        <end position="137"/>
    </location>
</feature>
<name>A0A9X2E0N8_9MICO</name>
<evidence type="ECO:0000313" key="3">
    <source>
        <dbReference type="Proteomes" id="UP001155240"/>
    </source>
</evidence>
<reference evidence="2" key="1">
    <citation type="submission" date="2022-06" db="EMBL/GenBank/DDBJ databases">
        <title>Whole genome shotgun sequencing (WGS) of Rathayibacter sp. ZW T2_19, isolated from stored onions (Allium cepa).</title>
        <authorList>
            <person name="Stoll D.A."/>
            <person name="Huch M."/>
        </authorList>
    </citation>
    <scope>NUCLEOTIDE SEQUENCE</scope>
    <source>
        <strain evidence="2">ZW T2_19</strain>
    </source>
</reference>
<keyword evidence="1" id="KW-1133">Transmembrane helix</keyword>
<dbReference type="EMBL" id="JAMRYM010000164">
    <property type="protein sequence ID" value="MCM6764467.1"/>
    <property type="molecule type" value="Genomic_DNA"/>
</dbReference>